<keyword evidence="1" id="KW-0175">Coiled coil</keyword>
<evidence type="ECO:0000313" key="3">
    <source>
        <dbReference type="Proteomes" id="UP000887581"/>
    </source>
</evidence>
<keyword evidence="3" id="KW-1185">Reference proteome</keyword>
<evidence type="ECO:0000313" key="4">
    <source>
        <dbReference type="WBParaSite" id="sdigi.contig38.g2575.t1"/>
    </source>
</evidence>
<dbReference type="Proteomes" id="UP000887581">
    <property type="component" value="Unplaced"/>
</dbReference>
<feature type="region of interest" description="Disordered" evidence="2">
    <location>
        <begin position="60"/>
        <end position="95"/>
    </location>
</feature>
<reference evidence="4" key="1">
    <citation type="submission" date="2022-11" db="UniProtKB">
        <authorList>
            <consortium name="WormBaseParasite"/>
        </authorList>
    </citation>
    <scope>IDENTIFICATION</scope>
</reference>
<dbReference type="AlphaFoldDB" id="A0A915PS13"/>
<evidence type="ECO:0000256" key="2">
    <source>
        <dbReference type="SAM" id="MobiDB-lite"/>
    </source>
</evidence>
<name>A0A915PS13_9BILA</name>
<proteinExistence type="predicted"/>
<evidence type="ECO:0000256" key="1">
    <source>
        <dbReference type="SAM" id="Coils"/>
    </source>
</evidence>
<organism evidence="3 4">
    <name type="scientific">Setaria digitata</name>
    <dbReference type="NCBI Taxonomy" id="48799"/>
    <lineage>
        <taxon>Eukaryota</taxon>
        <taxon>Metazoa</taxon>
        <taxon>Ecdysozoa</taxon>
        <taxon>Nematoda</taxon>
        <taxon>Chromadorea</taxon>
        <taxon>Rhabditida</taxon>
        <taxon>Spirurina</taxon>
        <taxon>Spiruromorpha</taxon>
        <taxon>Filarioidea</taxon>
        <taxon>Setariidae</taxon>
        <taxon>Setaria</taxon>
    </lineage>
</organism>
<feature type="coiled-coil region" evidence="1">
    <location>
        <begin position="106"/>
        <end position="133"/>
    </location>
</feature>
<accession>A0A915PS13</accession>
<protein>
    <submittedName>
        <fullName evidence="4">Uncharacterized protein</fullName>
    </submittedName>
</protein>
<feature type="compositionally biased region" description="Basic and acidic residues" evidence="2">
    <location>
        <begin position="60"/>
        <end position="80"/>
    </location>
</feature>
<dbReference type="WBParaSite" id="sdigi.contig38.g2575.t1">
    <property type="protein sequence ID" value="sdigi.contig38.g2575.t1"/>
    <property type="gene ID" value="sdigi.contig38.g2575"/>
</dbReference>
<sequence>MCCWKKKTVHATLPTATNTANPVAGIITGTLAAVPEVKTNTFETANIRKTIDAKAGAIKGENEKKVEKPEMKKDEQKCDDQTQIEGSVESDKEKADIIPMTKVKVMGNIDEVCKKMKAEMEKAAEEIKSIHEMDNEKPLNAVFHSNLHVKIDENKCKLYETNDEPTIDDEVDDPII</sequence>